<reference evidence="2 3" key="1">
    <citation type="submission" date="2021-07" db="EMBL/GenBank/DDBJ databases">
        <title>The Aristolochia fimbriata genome: insights into angiosperm evolution, floral development and chemical biosynthesis.</title>
        <authorList>
            <person name="Jiao Y."/>
        </authorList>
    </citation>
    <scope>NUCLEOTIDE SEQUENCE [LARGE SCALE GENOMIC DNA]</scope>
    <source>
        <strain evidence="2">IBCAS-2021</strain>
        <tissue evidence="2">Leaf</tissue>
    </source>
</reference>
<gene>
    <name evidence="2" type="ORF">H6P81_007227</name>
</gene>
<evidence type="ECO:0000256" key="1">
    <source>
        <dbReference type="SAM" id="SignalP"/>
    </source>
</evidence>
<proteinExistence type="predicted"/>
<protein>
    <submittedName>
        <fullName evidence="2">Uncharacterized protein</fullName>
    </submittedName>
</protein>
<dbReference type="SUPFAM" id="SSF141562">
    <property type="entry name" value="At5g01610-like"/>
    <property type="match status" value="1"/>
</dbReference>
<dbReference type="InterPro" id="IPR007493">
    <property type="entry name" value="DUF538"/>
</dbReference>
<dbReference type="PANTHER" id="PTHR31676:SF151">
    <property type="entry name" value="DUF538 FAMILY PROTEIN"/>
    <property type="match status" value="1"/>
</dbReference>
<dbReference type="InterPro" id="IPR036758">
    <property type="entry name" value="At5g01610-like"/>
</dbReference>
<dbReference type="PANTHER" id="PTHR31676">
    <property type="entry name" value="T31J12.3 PROTEIN-RELATED"/>
    <property type="match status" value="1"/>
</dbReference>
<name>A0AAV7F434_ARIFI</name>
<keyword evidence="1" id="KW-0732">Signal</keyword>
<feature type="signal peptide" evidence="1">
    <location>
        <begin position="1"/>
        <end position="30"/>
    </location>
</feature>
<evidence type="ECO:0000313" key="3">
    <source>
        <dbReference type="Proteomes" id="UP000825729"/>
    </source>
</evidence>
<dbReference type="Proteomes" id="UP000825729">
    <property type="component" value="Unassembled WGS sequence"/>
</dbReference>
<comment type="caution">
    <text evidence="2">The sequence shown here is derived from an EMBL/GenBank/DDBJ whole genome shotgun (WGS) entry which is preliminary data.</text>
</comment>
<dbReference type="Gene3D" id="2.30.240.10">
    <property type="entry name" value="At5g01610-like"/>
    <property type="match status" value="1"/>
</dbReference>
<evidence type="ECO:0000313" key="2">
    <source>
        <dbReference type="EMBL" id="KAG9454323.1"/>
    </source>
</evidence>
<dbReference type="Pfam" id="PF04398">
    <property type="entry name" value="DUF538"/>
    <property type="match status" value="1"/>
</dbReference>
<feature type="chain" id="PRO_5043854613" evidence="1">
    <location>
        <begin position="31"/>
        <end position="176"/>
    </location>
</feature>
<keyword evidence="3" id="KW-1185">Reference proteome</keyword>
<dbReference type="EMBL" id="JAINDJ010000003">
    <property type="protein sequence ID" value="KAG9454323.1"/>
    <property type="molecule type" value="Genomic_DNA"/>
</dbReference>
<sequence>MARTSPPPFASPLPLLSLFAFFFILAVSEAVDDSIHDVLRSRGLPPGILPKAVKSYTLGDNGLLEVFLEGPCLTKYDTRAYFESVIRGNLSYGQLTDLVGLTQEELFLWLPVKDIIVDDPSSGLILFDIVVAHKQLSLSLFEDPPECGPDDKRVPSLRSGFRRNVWKTEKSVSEYR</sequence>
<accession>A0AAV7F434</accession>
<dbReference type="AlphaFoldDB" id="A0AAV7F434"/>
<dbReference type="FunFam" id="2.30.240.10:FF:000002">
    <property type="entry name" value="Uncharacterized protein At3g07460"/>
    <property type="match status" value="1"/>
</dbReference>
<organism evidence="2 3">
    <name type="scientific">Aristolochia fimbriata</name>
    <name type="common">White veined hardy Dutchman's pipe vine</name>
    <dbReference type="NCBI Taxonomy" id="158543"/>
    <lineage>
        <taxon>Eukaryota</taxon>
        <taxon>Viridiplantae</taxon>
        <taxon>Streptophyta</taxon>
        <taxon>Embryophyta</taxon>
        <taxon>Tracheophyta</taxon>
        <taxon>Spermatophyta</taxon>
        <taxon>Magnoliopsida</taxon>
        <taxon>Magnoliidae</taxon>
        <taxon>Piperales</taxon>
        <taxon>Aristolochiaceae</taxon>
        <taxon>Aristolochia</taxon>
    </lineage>
</organism>